<dbReference type="PANTHER" id="PTHR42971:SF1">
    <property type="entry name" value="TRNA (CYTIDINE(34)-2'-O)-METHYLTRANSFERASE"/>
    <property type="match status" value="1"/>
</dbReference>
<evidence type="ECO:0000256" key="3">
    <source>
        <dbReference type="ARBA" id="ARBA00022679"/>
    </source>
</evidence>
<dbReference type="RefSeq" id="WP_066481687.1">
    <property type="nucleotide sequence ID" value="NZ_CP014639.1"/>
</dbReference>
<comment type="subcellular location">
    <subcellularLocation>
        <location evidence="6">Cytoplasm</location>
    </subcellularLocation>
</comment>
<evidence type="ECO:0000256" key="5">
    <source>
        <dbReference type="ARBA" id="ARBA00022694"/>
    </source>
</evidence>
<evidence type="ECO:0000259" key="8">
    <source>
        <dbReference type="Pfam" id="PF00588"/>
    </source>
</evidence>
<keyword evidence="4 6" id="KW-0949">S-adenosyl-L-methionine</keyword>
<evidence type="ECO:0000313" key="9">
    <source>
        <dbReference type="EMBL" id="ANH78461.1"/>
    </source>
</evidence>
<proteinExistence type="inferred from homology"/>
<dbReference type="EC" id="2.1.1.207" evidence="6"/>
<keyword evidence="3 6" id="KW-0808">Transferase</keyword>
<gene>
    <name evidence="9" type="ORF">Cs308_0290</name>
</gene>
<dbReference type="PANTHER" id="PTHR42971">
    <property type="entry name" value="TRNA (CYTIDINE(34)-2'-O)-METHYLTRANSFERASE"/>
    <property type="match status" value="1"/>
</dbReference>
<dbReference type="HAMAP" id="MF_01885">
    <property type="entry name" value="tRNA_methyltr_TrmL"/>
    <property type="match status" value="1"/>
</dbReference>
<comment type="similarity">
    <text evidence="6">Belongs to the class IV-like SAM-binding methyltransferase superfamily. RNA methyltransferase TrmH family. TrmL subfamily.</text>
</comment>
<dbReference type="GO" id="GO:0002130">
    <property type="term" value="P:wobble position ribose methylation"/>
    <property type="evidence" value="ECO:0007669"/>
    <property type="project" value="TreeGrafter"/>
</dbReference>
<dbReference type="EMBL" id="CP014639">
    <property type="protein sequence ID" value="ANH78461.1"/>
    <property type="molecule type" value="Genomic_DNA"/>
</dbReference>
<comment type="function">
    <text evidence="6">Could methylate the ribose at the nucleotide 34 wobble position in tRNA.</text>
</comment>
<dbReference type="GO" id="GO:0003723">
    <property type="term" value="F:RNA binding"/>
    <property type="evidence" value="ECO:0007669"/>
    <property type="project" value="InterPro"/>
</dbReference>
<dbReference type="InterPro" id="IPR001537">
    <property type="entry name" value="SpoU_MeTrfase"/>
</dbReference>
<evidence type="ECO:0000256" key="2">
    <source>
        <dbReference type="ARBA" id="ARBA00022603"/>
    </source>
</evidence>
<dbReference type="Gene3D" id="3.40.1280.10">
    <property type="match status" value="1"/>
</dbReference>
<feature type="binding site" evidence="6 7">
    <location>
        <position position="120"/>
    </location>
    <ligand>
        <name>S-adenosyl-L-methionine</name>
        <dbReference type="ChEBI" id="CHEBI:59789"/>
    </ligand>
</feature>
<comment type="catalytic activity">
    <reaction evidence="6">
        <text>cytidine(34) in tRNA + S-adenosyl-L-methionine = 2'-O-methylcytidine(34) in tRNA + S-adenosyl-L-homocysteine + H(+)</text>
        <dbReference type="Rhea" id="RHEA:43084"/>
        <dbReference type="Rhea" id="RHEA-COMP:10331"/>
        <dbReference type="Rhea" id="RHEA-COMP:10332"/>
        <dbReference type="ChEBI" id="CHEBI:15378"/>
        <dbReference type="ChEBI" id="CHEBI:57856"/>
        <dbReference type="ChEBI" id="CHEBI:59789"/>
        <dbReference type="ChEBI" id="CHEBI:74495"/>
        <dbReference type="ChEBI" id="CHEBI:82748"/>
        <dbReference type="EC" id="2.1.1.207"/>
    </reaction>
</comment>
<feature type="domain" description="tRNA/rRNA methyltransferase SpoU type" evidence="8">
    <location>
        <begin position="2"/>
        <end position="140"/>
    </location>
</feature>
<keyword evidence="1 6" id="KW-0963">Cytoplasm</keyword>
<dbReference type="GO" id="GO:0141098">
    <property type="term" value="F:tRNA (cytidine(34)-2'-O)-methyltransferase activity"/>
    <property type="evidence" value="ECO:0007669"/>
    <property type="project" value="RHEA"/>
</dbReference>
<reference evidence="9 10" key="1">
    <citation type="submission" date="2016-03" db="EMBL/GenBank/DDBJ databases">
        <title>Culture-independent genomics supports pathogen discovery for uncultivable bacteria within the genus Chlamydia.</title>
        <authorList>
            <person name="Taylor-Brown A."/>
            <person name="Bachmann N.L."/>
            <person name="Borel N."/>
            <person name="Polkinghorne A."/>
        </authorList>
    </citation>
    <scope>NUCLEOTIDE SEQUENCE [LARGE SCALE GENOMIC DNA]</scope>
    <source>
        <strain evidence="9 10">2742-308</strain>
    </source>
</reference>
<evidence type="ECO:0000256" key="7">
    <source>
        <dbReference type="PIRSR" id="PIRSR029256-1"/>
    </source>
</evidence>
<name>A0A1A9HVL6_9CHLA</name>
<feature type="binding site" evidence="6 7">
    <location>
        <position position="77"/>
    </location>
    <ligand>
        <name>S-adenosyl-L-methionine</name>
        <dbReference type="ChEBI" id="CHEBI:59789"/>
    </ligand>
</feature>
<dbReference type="KEGG" id="csaz:Cs308_0290"/>
<dbReference type="GO" id="GO:0141102">
    <property type="term" value="F:tRNA (5-carboxymethylaminomethyluridine(34)-2'-O)-methyltransferase activity"/>
    <property type="evidence" value="ECO:0007669"/>
    <property type="project" value="RHEA"/>
</dbReference>
<evidence type="ECO:0000313" key="10">
    <source>
        <dbReference type="Proteomes" id="UP000078162"/>
    </source>
</evidence>
<evidence type="ECO:0000256" key="6">
    <source>
        <dbReference type="HAMAP-Rule" id="MF_01885"/>
    </source>
</evidence>
<comment type="catalytic activity">
    <reaction evidence="6">
        <text>5-carboxymethylaminomethyluridine(34) in tRNA(Leu) + S-adenosyl-L-methionine = 5-carboxymethylaminomethyl-2'-O-methyluridine(34) in tRNA(Leu) + S-adenosyl-L-homocysteine + H(+)</text>
        <dbReference type="Rhea" id="RHEA:43088"/>
        <dbReference type="Rhea" id="RHEA-COMP:10333"/>
        <dbReference type="Rhea" id="RHEA-COMP:10334"/>
        <dbReference type="ChEBI" id="CHEBI:15378"/>
        <dbReference type="ChEBI" id="CHEBI:57856"/>
        <dbReference type="ChEBI" id="CHEBI:59789"/>
        <dbReference type="ChEBI" id="CHEBI:74508"/>
        <dbReference type="ChEBI" id="CHEBI:74511"/>
        <dbReference type="EC" id="2.1.1.207"/>
    </reaction>
</comment>
<feature type="binding site" evidence="6 7">
    <location>
        <position position="128"/>
    </location>
    <ligand>
        <name>S-adenosyl-L-methionine</name>
        <dbReference type="ChEBI" id="CHEBI:59789"/>
    </ligand>
</feature>
<keyword evidence="2 6" id="KW-0489">Methyltransferase</keyword>
<dbReference type="SUPFAM" id="SSF75217">
    <property type="entry name" value="alpha/beta knot"/>
    <property type="match status" value="1"/>
</dbReference>
<accession>A0A1A9HVL6</accession>
<dbReference type="AlphaFoldDB" id="A0A1A9HVL6"/>
<evidence type="ECO:0000256" key="4">
    <source>
        <dbReference type="ARBA" id="ARBA00022691"/>
    </source>
</evidence>
<dbReference type="PIRSF" id="PIRSF029256">
    <property type="entry name" value="SpoU_TrmH_prd"/>
    <property type="match status" value="1"/>
</dbReference>
<dbReference type="GO" id="GO:0005737">
    <property type="term" value="C:cytoplasm"/>
    <property type="evidence" value="ECO:0007669"/>
    <property type="project" value="UniProtKB-SubCell"/>
</dbReference>
<dbReference type="InterPro" id="IPR029026">
    <property type="entry name" value="tRNA_m1G_MTases_N"/>
</dbReference>
<dbReference type="CDD" id="cd18094">
    <property type="entry name" value="SpoU-like_TrmL"/>
    <property type="match status" value="1"/>
</dbReference>
<dbReference type="Proteomes" id="UP000078162">
    <property type="component" value="Chromosome"/>
</dbReference>
<feature type="binding site" evidence="6 7">
    <location>
        <position position="99"/>
    </location>
    <ligand>
        <name>S-adenosyl-L-methionine</name>
        <dbReference type="ChEBI" id="CHEBI:59789"/>
    </ligand>
</feature>
<dbReference type="InterPro" id="IPR016914">
    <property type="entry name" value="TrmL"/>
</dbReference>
<keyword evidence="10" id="KW-1185">Reference proteome</keyword>
<dbReference type="OrthoDB" id="9789043at2"/>
<dbReference type="Pfam" id="PF00588">
    <property type="entry name" value="SpoU_methylase"/>
    <property type="match status" value="1"/>
</dbReference>
<dbReference type="InterPro" id="IPR029028">
    <property type="entry name" value="Alpha/beta_knot_MTases"/>
</dbReference>
<dbReference type="STRING" id="1806891.Cs308_0290"/>
<protein>
    <recommendedName>
        <fullName evidence="6">Putative tRNA (cytidine(34)-2'-O)-methyltransferase</fullName>
        <ecNumber evidence="6">2.1.1.207</ecNumber>
    </recommendedName>
    <alternativeName>
        <fullName evidence="6">tRNA (cytidine/uridine-2'-O-)-methyltransferase</fullName>
    </alternativeName>
</protein>
<organism evidence="9 10">
    <name type="scientific">Candidatus Chlamydia sanziniae</name>
    <dbReference type="NCBI Taxonomy" id="1806891"/>
    <lineage>
        <taxon>Bacteria</taxon>
        <taxon>Pseudomonadati</taxon>
        <taxon>Chlamydiota</taxon>
        <taxon>Chlamydiia</taxon>
        <taxon>Chlamydiales</taxon>
        <taxon>Chlamydiaceae</taxon>
        <taxon>Chlamydia/Chlamydophila group</taxon>
        <taxon>Chlamydia</taxon>
    </lineage>
</organism>
<sequence>MRVVLYCPDIPQNTGNIGRTCLALGAELILVKPLGFSLLNKFVKRAGMDYWDQVSLTVVDSLEEVLNSTLSDNLFCLSTKGTQLYTDAPLSLEGTYIFGSESQGLPQEILKKYPTHCYTVPMKPGIRSLNLATTVGVVLYEVVRQHKGCLTAVLT</sequence>
<keyword evidence="5 6" id="KW-0819">tRNA processing</keyword>
<evidence type="ECO:0000256" key="1">
    <source>
        <dbReference type="ARBA" id="ARBA00022490"/>
    </source>
</evidence>
<dbReference type="PATRIC" id="fig|1806891.3.peg.282"/>